<dbReference type="EMBL" id="CACTIH010001960">
    <property type="protein sequence ID" value="CAA2970080.1"/>
    <property type="molecule type" value="Genomic_DNA"/>
</dbReference>
<sequence>MREDEYLQSLHFNCLRIKDGSAVNMSLRIVLAIDDEVKERIGVSKDVAVIGPNDDLVGILRRNQGTVLSFCSSYGKEILEDTRAR</sequence>
<keyword evidence="3" id="KW-1185">Reference proteome</keyword>
<organism evidence="2 3">
    <name type="scientific">Olea europaea subsp. europaea</name>
    <dbReference type="NCBI Taxonomy" id="158383"/>
    <lineage>
        <taxon>Eukaryota</taxon>
        <taxon>Viridiplantae</taxon>
        <taxon>Streptophyta</taxon>
        <taxon>Embryophyta</taxon>
        <taxon>Tracheophyta</taxon>
        <taxon>Spermatophyta</taxon>
        <taxon>Magnoliopsida</taxon>
        <taxon>eudicotyledons</taxon>
        <taxon>Gunneridae</taxon>
        <taxon>Pentapetalae</taxon>
        <taxon>asterids</taxon>
        <taxon>lamiids</taxon>
        <taxon>Lamiales</taxon>
        <taxon>Oleaceae</taxon>
        <taxon>Oleeae</taxon>
        <taxon>Olea</taxon>
    </lineage>
</organism>
<protein>
    <submittedName>
        <fullName evidence="2">ATP sulfurylase 2</fullName>
    </submittedName>
</protein>
<feature type="domain" description="ATP-sulfurylase PUA-like" evidence="1">
    <location>
        <begin position="1"/>
        <end position="63"/>
    </location>
</feature>
<dbReference type="OrthoDB" id="506431at2759"/>
<dbReference type="AlphaFoldDB" id="A0A8S0QUV0"/>
<dbReference type="Gramene" id="OE9A042871T1">
    <property type="protein sequence ID" value="OE9A042871C1"/>
    <property type="gene ID" value="OE9A042871"/>
</dbReference>
<proteinExistence type="predicted"/>
<name>A0A8S0QUV0_OLEEU</name>
<dbReference type="Gene3D" id="3.10.400.10">
    <property type="entry name" value="Sulfate adenylyltransferase"/>
    <property type="match status" value="1"/>
</dbReference>
<dbReference type="InterPro" id="IPR015947">
    <property type="entry name" value="PUA-like_sf"/>
</dbReference>
<evidence type="ECO:0000313" key="2">
    <source>
        <dbReference type="EMBL" id="CAA2970080.1"/>
    </source>
</evidence>
<evidence type="ECO:0000313" key="3">
    <source>
        <dbReference type="Proteomes" id="UP000594638"/>
    </source>
</evidence>
<evidence type="ECO:0000259" key="1">
    <source>
        <dbReference type="Pfam" id="PF14306"/>
    </source>
</evidence>
<accession>A0A8S0QUV0</accession>
<comment type="caution">
    <text evidence="2">The sequence shown here is derived from an EMBL/GenBank/DDBJ whole genome shotgun (WGS) entry which is preliminary data.</text>
</comment>
<dbReference type="Pfam" id="PF14306">
    <property type="entry name" value="PUA_2"/>
    <property type="match status" value="1"/>
</dbReference>
<dbReference type="Proteomes" id="UP000594638">
    <property type="component" value="Unassembled WGS sequence"/>
</dbReference>
<dbReference type="SUPFAM" id="SSF88697">
    <property type="entry name" value="PUA domain-like"/>
    <property type="match status" value="1"/>
</dbReference>
<dbReference type="InterPro" id="IPR025980">
    <property type="entry name" value="ATP-Sase_PUA-like_dom"/>
</dbReference>
<gene>
    <name evidence="2" type="ORF">OLEA9_A042871</name>
</gene>
<reference evidence="2 3" key="1">
    <citation type="submission" date="2019-12" db="EMBL/GenBank/DDBJ databases">
        <authorList>
            <person name="Alioto T."/>
            <person name="Alioto T."/>
            <person name="Gomez Garrido J."/>
        </authorList>
    </citation>
    <scope>NUCLEOTIDE SEQUENCE [LARGE SCALE GENOMIC DNA]</scope>
</reference>